<evidence type="ECO:0000256" key="1">
    <source>
        <dbReference type="SAM" id="Phobius"/>
    </source>
</evidence>
<evidence type="ECO:0000313" key="2">
    <source>
        <dbReference type="EMBL" id="KFF12197.1"/>
    </source>
</evidence>
<name>A0A086A683_9FLAO</name>
<dbReference type="STRING" id="445961.IW15_11590"/>
<protein>
    <submittedName>
        <fullName evidence="2">Uncharacterized protein</fullName>
    </submittedName>
</protein>
<keyword evidence="1" id="KW-1133">Transmembrane helix</keyword>
<comment type="caution">
    <text evidence="2">The sequence shown here is derived from an EMBL/GenBank/DDBJ whole genome shotgun (WGS) entry which is preliminary data.</text>
</comment>
<gene>
    <name evidence="2" type="ORF">IW15_11590</name>
</gene>
<evidence type="ECO:0000313" key="3">
    <source>
        <dbReference type="Proteomes" id="UP000028705"/>
    </source>
</evidence>
<feature type="transmembrane region" description="Helical" evidence="1">
    <location>
        <begin position="6"/>
        <end position="25"/>
    </location>
</feature>
<keyword evidence="3" id="KW-1185">Reference proteome</keyword>
<sequence length="155" mass="18138">MEIYFIFAGMFCVFIFGNLGIHLYYKKMHKKLIESLQGKNYTLCKNVDMEMDSSGKLAFSYQRNKANIIILDNEIFILLFNKPLKQAQPILQISNSNETFPFISKKISFDSKFRVNGKLRIQGTFGQGITSGKYKIFLDFNTIDFDLEYYLHHSR</sequence>
<dbReference type="AlphaFoldDB" id="A0A086A683"/>
<dbReference type="Proteomes" id="UP000028705">
    <property type="component" value="Unassembled WGS sequence"/>
</dbReference>
<keyword evidence="1" id="KW-0812">Transmembrane</keyword>
<organism evidence="2 3">
    <name type="scientific">Chryseobacterium soli</name>
    <dbReference type="NCBI Taxonomy" id="445961"/>
    <lineage>
        <taxon>Bacteria</taxon>
        <taxon>Pseudomonadati</taxon>
        <taxon>Bacteroidota</taxon>
        <taxon>Flavobacteriia</taxon>
        <taxon>Flavobacteriales</taxon>
        <taxon>Weeksellaceae</taxon>
        <taxon>Chryseobacterium group</taxon>
        <taxon>Chryseobacterium</taxon>
    </lineage>
</organism>
<dbReference type="EMBL" id="JPRH01000004">
    <property type="protein sequence ID" value="KFF12197.1"/>
    <property type="molecule type" value="Genomic_DNA"/>
</dbReference>
<dbReference type="eggNOG" id="ENOG502ZZVA">
    <property type="taxonomic scope" value="Bacteria"/>
</dbReference>
<reference evidence="2 3" key="1">
    <citation type="submission" date="2014-07" db="EMBL/GenBank/DDBJ databases">
        <title>Genome of Chryseobacterium soli DSM 19298.</title>
        <authorList>
            <person name="Stropko S.J."/>
            <person name="Pipes S.E."/>
            <person name="Newman J."/>
        </authorList>
    </citation>
    <scope>NUCLEOTIDE SEQUENCE [LARGE SCALE GENOMIC DNA]</scope>
    <source>
        <strain evidence="2 3">DSM 19298</strain>
    </source>
</reference>
<proteinExistence type="predicted"/>
<keyword evidence="1" id="KW-0472">Membrane</keyword>
<accession>A0A086A683</accession>